<proteinExistence type="predicted"/>
<dbReference type="EMBL" id="LK028559">
    <property type="protein sequence ID" value="CDR31478.1"/>
    <property type="molecule type" value="Genomic_DNA"/>
</dbReference>
<protein>
    <submittedName>
        <fullName evidence="1">Uncharacterized protein</fullName>
    </submittedName>
</protein>
<dbReference type="HOGENOM" id="CLU_1551922_0_0_14"/>
<dbReference type="PATRIC" id="fig|35623.3.peg.1406"/>
<dbReference type="STRING" id="35623.Aocu_14050"/>
<dbReference type="InParanoid" id="A0A061ACB8"/>
<evidence type="ECO:0000313" key="1">
    <source>
        <dbReference type="EMBL" id="CDR31478.1"/>
    </source>
</evidence>
<dbReference type="AlphaFoldDB" id="A0A061ACB8"/>
<evidence type="ECO:0000313" key="2">
    <source>
        <dbReference type="Proteomes" id="UP000032434"/>
    </source>
</evidence>
<accession>A0A061ACB8</accession>
<organism evidence="1 2">
    <name type="scientific">Acholeplasma oculi</name>
    <dbReference type="NCBI Taxonomy" id="35623"/>
    <lineage>
        <taxon>Bacteria</taxon>
        <taxon>Bacillati</taxon>
        <taxon>Mycoplasmatota</taxon>
        <taxon>Mollicutes</taxon>
        <taxon>Acholeplasmatales</taxon>
        <taxon>Acholeplasmataceae</taxon>
        <taxon>Acholeplasma</taxon>
    </lineage>
</organism>
<keyword evidence="2" id="KW-1185">Reference proteome</keyword>
<reference evidence="2" key="1">
    <citation type="submission" date="2014-05" db="EMBL/GenBank/DDBJ databases">
        <authorList>
            <person name="Kube M."/>
        </authorList>
    </citation>
    <scope>NUCLEOTIDE SEQUENCE [LARGE SCALE GENOMIC DNA]</scope>
</reference>
<sequence length="172" mass="20689">MGVLTWGKLKFKYKPSKINNFEQEKIWVIFDIPDDKVPFPLHVSPLESNEIFFDILCDFSLHYDINPNIRPDDYMHNDIFFSLQYTKLNQQKETPILSVELYERLNSLRRIFDKLLQIDNVEKITIFNTELGSNTYLIDYTKVDWSSESFAYNFFKEMNKKRYVYSNNPNRV</sequence>
<gene>
    <name evidence="1" type="ORF">Aocu_14050</name>
</gene>
<dbReference type="RefSeq" id="WP_045749887.1">
    <property type="nucleotide sequence ID" value="NZ_FUZK01000004.1"/>
</dbReference>
<dbReference type="Proteomes" id="UP000032434">
    <property type="component" value="Chromosome 1"/>
</dbReference>
<name>A0A061ACB8_9MOLU</name>
<dbReference type="KEGG" id="aoc:Aocu_14050"/>